<keyword evidence="5" id="KW-0762">Sugar transport</keyword>
<dbReference type="Pfam" id="PF10531">
    <property type="entry name" value="SLBB"/>
    <property type="match status" value="1"/>
</dbReference>
<evidence type="ECO:0000256" key="1">
    <source>
        <dbReference type="ARBA" id="ARBA00022729"/>
    </source>
</evidence>
<dbReference type="Gene3D" id="3.10.560.10">
    <property type="entry name" value="Outer membrane lipoprotein wza domain like"/>
    <property type="match status" value="1"/>
</dbReference>
<organism evidence="5 6">
    <name type="scientific">Roseiconus nitratireducens</name>
    <dbReference type="NCBI Taxonomy" id="2605748"/>
    <lineage>
        <taxon>Bacteria</taxon>
        <taxon>Pseudomonadati</taxon>
        <taxon>Planctomycetota</taxon>
        <taxon>Planctomycetia</taxon>
        <taxon>Pirellulales</taxon>
        <taxon>Pirellulaceae</taxon>
        <taxon>Roseiconus</taxon>
    </lineage>
</organism>
<gene>
    <name evidence="5" type="ORF">FYK55_07350</name>
</gene>
<feature type="compositionally biased region" description="Pro residues" evidence="2">
    <location>
        <begin position="288"/>
        <end position="302"/>
    </location>
</feature>
<dbReference type="Pfam" id="PF02563">
    <property type="entry name" value="Poly_export"/>
    <property type="match status" value="1"/>
</dbReference>
<comment type="caution">
    <text evidence="5">The sequence shown here is derived from an EMBL/GenBank/DDBJ whole genome shotgun (WGS) entry which is preliminary data.</text>
</comment>
<keyword evidence="1" id="KW-0732">Signal</keyword>
<reference evidence="5 6" key="1">
    <citation type="submission" date="2019-08" db="EMBL/GenBank/DDBJ databases">
        <authorList>
            <person name="Dhanesh K."/>
            <person name="Kumar G."/>
            <person name="Sasikala C."/>
            <person name="Venkata Ramana C."/>
        </authorList>
    </citation>
    <scope>NUCLEOTIDE SEQUENCE [LARGE SCALE GENOMIC DNA]</scope>
    <source>
        <strain evidence="5 6">JC645</strain>
    </source>
</reference>
<dbReference type="GO" id="GO:0015159">
    <property type="term" value="F:polysaccharide transmembrane transporter activity"/>
    <property type="evidence" value="ECO:0007669"/>
    <property type="project" value="InterPro"/>
</dbReference>
<dbReference type="Gene3D" id="3.30.1950.10">
    <property type="entry name" value="wza like domain"/>
    <property type="match status" value="1"/>
</dbReference>
<evidence type="ECO:0000259" key="4">
    <source>
        <dbReference type="Pfam" id="PF10531"/>
    </source>
</evidence>
<dbReference type="EMBL" id="VWOX01000003">
    <property type="protein sequence ID" value="KAA5545601.1"/>
    <property type="molecule type" value="Genomic_DNA"/>
</dbReference>
<dbReference type="InterPro" id="IPR019554">
    <property type="entry name" value="Soluble_ligand-bd"/>
</dbReference>
<dbReference type="InterPro" id="IPR049712">
    <property type="entry name" value="Poly_export"/>
</dbReference>
<proteinExistence type="predicted"/>
<dbReference type="AlphaFoldDB" id="A0A5M6DDF3"/>
<keyword evidence="6" id="KW-1185">Reference proteome</keyword>
<keyword evidence="5" id="KW-0813">Transport</keyword>
<dbReference type="Proteomes" id="UP000324479">
    <property type="component" value="Unassembled WGS sequence"/>
</dbReference>
<evidence type="ECO:0000259" key="3">
    <source>
        <dbReference type="Pfam" id="PF02563"/>
    </source>
</evidence>
<feature type="domain" description="Soluble ligand binding" evidence="4">
    <location>
        <begin position="110"/>
        <end position="154"/>
    </location>
</feature>
<feature type="region of interest" description="Disordered" evidence="2">
    <location>
        <begin position="223"/>
        <end position="321"/>
    </location>
</feature>
<dbReference type="PANTHER" id="PTHR33619">
    <property type="entry name" value="POLYSACCHARIDE EXPORT PROTEIN GFCE-RELATED"/>
    <property type="match status" value="1"/>
</dbReference>
<evidence type="ECO:0000256" key="2">
    <source>
        <dbReference type="SAM" id="MobiDB-lite"/>
    </source>
</evidence>
<name>A0A5M6DDF3_9BACT</name>
<accession>A0A5M6DDF3</accession>
<evidence type="ECO:0000313" key="6">
    <source>
        <dbReference type="Proteomes" id="UP000324479"/>
    </source>
</evidence>
<feature type="domain" description="Polysaccharide export protein N-terminal" evidence="3">
    <location>
        <begin position="28"/>
        <end position="101"/>
    </location>
</feature>
<protein>
    <submittedName>
        <fullName evidence="5">Sugar transporter</fullName>
    </submittedName>
</protein>
<dbReference type="PANTHER" id="PTHR33619:SF3">
    <property type="entry name" value="POLYSACCHARIDE EXPORT PROTEIN GFCE-RELATED"/>
    <property type="match status" value="1"/>
</dbReference>
<evidence type="ECO:0000313" key="5">
    <source>
        <dbReference type="EMBL" id="KAA5545601.1"/>
    </source>
</evidence>
<sequence>MTDDTKEVLAQTSVRGPLARELSKEVRPAHYLQPGDELLIELADFDSDVRLPADQQVMADGTIDLAEFGRVVVASLTLEQAEAAVQRAIAAVEKEAVAVNVRLIQPIHRYYVIGEVNSPGAYPLAGHETVLDAILEAGGLTARASACDLLLARPTQPCSCRVTLPVCYRAITQLGDTTTNYHLQPGDRIFVGRQSFCEEMLAYCKGSQTCERCCSRQVACRDPRVGDQTQPNFVPPPVERIIPEPLPDLDALGDDGMIRTDEAASADGASALNDLPTGDLPATELPAPGQPPTPVPSRPLPTDPGADRQLQGPLDGELEFD</sequence>
<dbReference type="InterPro" id="IPR003715">
    <property type="entry name" value="Poly_export_N"/>
</dbReference>